<gene>
    <name evidence="1" type="ORF">TR69_WS6001000847</name>
</gene>
<reference evidence="1 2" key="1">
    <citation type="submission" date="2015-02" db="EMBL/GenBank/DDBJ databases">
        <title>Improved understanding of the partial-nitritation anammox process through 23 genomes representing the majority of the microbial community.</title>
        <authorList>
            <person name="Speth D.R."/>
            <person name="In T Zandt M."/>
            <person name="Guerrero Cruz S."/>
            <person name="Jetten M.S."/>
            <person name="Dutilh B.E."/>
        </authorList>
    </citation>
    <scope>NUCLEOTIDE SEQUENCE [LARGE SCALE GENOMIC DNA]</scope>
    <source>
        <strain evidence="1">OLB20</strain>
    </source>
</reference>
<dbReference type="EMBL" id="JYNZ01000003">
    <property type="protein sequence ID" value="KXK26826.1"/>
    <property type="molecule type" value="Genomic_DNA"/>
</dbReference>
<accession>A0A136LYZ6</accession>
<comment type="caution">
    <text evidence="1">The sequence shown here is derived from an EMBL/GenBank/DDBJ whole genome shotgun (WGS) entry which is preliminary data.</text>
</comment>
<evidence type="ECO:0000313" key="2">
    <source>
        <dbReference type="Proteomes" id="UP000070457"/>
    </source>
</evidence>
<dbReference type="AlphaFoldDB" id="A0A136LYZ6"/>
<dbReference type="Proteomes" id="UP000070457">
    <property type="component" value="Unassembled WGS sequence"/>
</dbReference>
<organism evidence="1 2">
    <name type="scientific">candidate division WS6 bacterium OLB20</name>
    <dbReference type="NCBI Taxonomy" id="1617426"/>
    <lineage>
        <taxon>Bacteria</taxon>
        <taxon>Candidatus Dojkabacteria</taxon>
    </lineage>
</organism>
<dbReference type="STRING" id="1617426.TR69_WS6001000847"/>
<sequence length="370" mass="42690">MSHEPLREDYPDDDSYYEAMDAFTQQDDPFDSIYPYYFTDVNFSPDPDRVSSLNSSTTIWKKNNLGNIISALRLLASNEDGQRADFLRHHIDRSAAAKLLPKDLHVNDLVERMAEGVSHTQSTGLGRWEAPPLTPWQDVARCWLILNAIDIPERTERPQFEVSEVYYDFNAQASQDAIRSAVIQEHLHIRRNDDIGNIAVARIVGSPGRNRGAVYTEALRKSGERIKRLRKEIEEMDPEDIYFRSLKQKDLEVEIAIDERIAEIGQRFSELDTRAVDHQVKEATLEFNRAQDAAIAAAAEFKQYADRFIQTGTAIPSHAIEHIWNEDPDDPQIWQRDRFARRVFRHLPRPGHFYMFDSSHNRVPVEEEAG</sequence>
<evidence type="ECO:0000313" key="1">
    <source>
        <dbReference type="EMBL" id="KXK26826.1"/>
    </source>
</evidence>
<protein>
    <submittedName>
        <fullName evidence="1">Uncharacterized protein</fullName>
    </submittedName>
</protein>
<name>A0A136LYZ6_9BACT</name>
<proteinExistence type="predicted"/>